<protein>
    <submittedName>
        <fullName evidence="11">Lipopolysaccharide transport system permease protein</fullName>
    </submittedName>
</protein>
<keyword evidence="6 9" id="KW-1133">Transmembrane helix</keyword>
<dbReference type="GO" id="GO:0005886">
    <property type="term" value="C:plasma membrane"/>
    <property type="evidence" value="ECO:0007669"/>
    <property type="project" value="UniProtKB-SubCell"/>
</dbReference>
<organism evidence="11 12">
    <name type="scientific">Acidocella aromatica</name>
    <dbReference type="NCBI Taxonomy" id="1303579"/>
    <lineage>
        <taxon>Bacteria</taxon>
        <taxon>Pseudomonadati</taxon>
        <taxon>Pseudomonadota</taxon>
        <taxon>Alphaproteobacteria</taxon>
        <taxon>Acetobacterales</taxon>
        <taxon>Acidocellaceae</taxon>
        <taxon>Acidocella</taxon>
    </lineage>
</organism>
<dbReference type="Proteomes" id="UP000553706">
    <property type="component" value="Unassembled WGS sequence"/>
</dbReference>
<sequence>MIAPGQDTAGPGSPPPDAPPAKRLVIAASHSWRERLRLALADIADTARLWPLVWTLSLFDIRLRYRGSLLGPLWLTLSTAIMVGAIGVLYARLFHQDVGDYLPFLTISLVLWTFISTVASDATTCFTQADAMIRSMRMPHSVHAARVVMRNMLVLGHNVVVIAVVFALFGTRPGLDSFTLLPGFLLWLADGFAASLLLGLFGARFRDIPPIIASIMQIAFYVTPIMWNPAMLAHRGLAKAFVELNPFYALLEIIRGPLLGQPLNPGAWHLAVIYSLGLFLVTGLVFTRARPRLPYWL</sequence>
<feature type="transmembrane region" description="Helical" evidence="9">
    <location>
        <begin position="208"/>
        <end position="227"/>
    </location>
</feature>
<evidence type="ECO:0000313" key="12">
    <source>
        <dbReference type="Proteomes" id="UP000553706"/>
    </source>
</evidence>
<feature type="transmembrane region" description="Helical" evidence="9">
    <location>
        <begin position="102"/>
        <end position="126"/>
    </location>
</feature>
<accession>A0A840VRE6</accession>
<evidence type="ECO:0000256" key="7">
    <source>
        <dbReference type="ARBA" id="ARBA00023047"/>
    </source>
</evidence>
<evidence type="ECO:0000256" key="2">
    <source>
        <dbReference type="ARBA" id="ARBA00007783"/>
    </source>
</evidence>
<comment type="subcellular location">
    <subcellularLocation>
        <location evidence="1">Cell membrane</location>
        <topology evidence="1">Multi-pass membrane protein</topology>
    </subcellularLocation>
</comment>
<comment type="caution">
    <text evidence="11">The sequence shown here is derived from an EMBL/GenBank/DDBJ whole genome shotgun (WGS) entry which is preliminary data.</text>
</comment>
<dbReference type="RefSeq" id="WP_183266017.1">
    <property type="nucleotide sequence ID" value="NZ_JACHFJ010000003.1"/>
</dbReference>
<keyword evidence="12" id="KW-1185">Reference proteome</keyword>
<keyword evidence="7" id="KW-0762">Sugar transport</keyword>
<gene>
    <name evidence="11" type="ORF">HNP71_001103</name>
</gene>
<feature type="transmembrane region" description="Helical" evidence="9">
    <location>
        <begin position="267"/>
        <end position="287"/>
    </location>
</feature>
<reference evidence="11 12" key="1">
    <citation type="submission" date="2020-08" db="EMBL/GenBank/DDBJ databases">
        <title>Genomic Encyclopedia of Type Strains, Phase IV (KMG-IV): sequencing the most valuable type-strain genomes for metagenomic binning, comparative biology and taxonomic classification.</title>
        <authorList>
            <person name="Goeker M."/>
        </authorList>
    </citation>
    <scope>NUCLEOTIDE SEQUENCE [LARGE SCALE GENOMIC DNA]</scope>
    <source>
        <strain evidence="11 12">DSM 27026</strain>
    </source>
</reference>
<keyword evidence="5 9" id="KW-0812">Transmembrane</keyword>
<feature type="transmembrane region" description="Helical" evidence="9">
    <location>
        <begin position="147"/>
        <end position="169"/>
    </location>
</feature>
<dbReference type="PANTHER" id="PTHR30413">
    <property type="entry name" value="INNER MEMBRANE TRANSPORT PERMEASE"/>
    <property type="match status" value="1"/>
</dbReference>
<dbReference type="InterPro" id="IPR013525">
    <property type="entry name" value="ABC2_TM"/>
</dbReference>
<keyword evidence="3" id="KW-0813">Transport</keyword>
<dbReference type="AlphaFoldDB" id="A0A840VRE6"/>
<proteinExistence type="inferred from homology"/>
<feature type="transmembrane region" description="Helical" evidence="9">
    <location>
        <begin position="69"/>
        <end position="90"/>
    </location>
</feature>
<evidence type="ECO:0000256" key="9">
    <source>
        <dbReference type="SAM" id="Phobius"/>
    </source>
</evidence>
<dbReference type="GO" id="GO:0015920">
    <property type="term" value="P:lipopolysaccharide transport"/>
    <property type="evidence" value="ECO:0007669"/>
    <property type="project" value="TreeGrafter"/>
</dbReference>
<evidence type="ECO:0000256" key="4">
    <source>
        <dbReference type="ARBA" id="ARBA00022475"/>
    </source>
</evidence>
<name>A0A840VRE6_9PROT</name>
<keyword evidence="4" id="KW-1003">Cell membrane</keyword>
<dbReference type="PANTHER" id="PTHR30413:SF10">
    <property type="entry name" value="CAPSULE POLYSACCHARIDE EXPORT INNER-MEMBRANE PROTEIN CTRC"/>
    <property type="match status" value="1"/>
</dbReference>
<dbReference type="EMBL" id="JACHFJ010000003">
    <property type="protein sequence ID" value="MBB5372852.1"/>
    <property type="molecule type" value="Genomic_DNA"/>
</dbReference>
<feature type="transmembrane region" description="Helical" evidence="9">
    <location>
        <begin position="181"/>
        <end position="201"/>
    </location>
</feature>
<evidence type="ECO:0000313" key="11">
    <source>
        <dbReference type="EMBL" id="MBB5372852.1"/>
    </source>
</evidence>
<evidence type="ECO:0000256" key="3">
    <source>
        <dbReference type="ARBA" id="ARBA00022448"/>
    </source>
</evidence>
<dbReference type="Pfam" id="PF01061">
    <property type="entry name" value="ABC2_membrane"/>
    <property type="match status" value="1"/>
</dbReference>
<evidence type="ECO:0000256" key="6">
    <source>
        <dbReference type="ARBA" id="ARBA00022989"/>
    </source>
</evidence>
<evidence type="ECO:0000256" key="8">
    <source>
        <dbReference type="ARBA" id="ARBA00023136"/>
    </source>
</evidence>
<evidence type="ECO:0000256" key="5">
    <source>
        <dbReference type="ARBA" id="ARBA00022692"/>
    </source>
</evidence>
<dbReference type="GO" id="GO:0015774">
    <property type="term" value="P:polysaccharide transport"/>
    <property type="evidence" value="ECO:0007669"/>
    <property type="project" value="UniProtKB-KW"/>
</dbReference>
<keyword evidence="8 9" id="KW-0472">Membrane</keyword>
<evidence type="ECO:0000256" key="1">
    <source>
        <dbReference type="ARBA" id="ARBA00004651"/>
    </source>
</evidence>
<feature type="domain" description="ABC-2 type transporter transmembrane" evidence="10">
    <location>
        <begin position="53"/>
        <end position="256"/>
    </location>
</feature>
<comment type="similarity">
    <text evidence="2">Belongs to the ABC-2 integral membrane protein family.</text>
</comment>
<keyword evidence="7" id="KW-0625">Polysaccharide transport</keyword>
<evidence type="ECO:0000259" key="10">
    <source>
        <dbReference type="Pfam" id="PF01061"/>
    </source>
</evidence>
<dbReference type="GO" id="GO:0140359">
    <property type="term" value="F:ABC-type transporter activity"/>
    <property type="evidence" value="ECO:0007669"/>
    <property type="project" value="InterPro"/>
</dbReference>